<dbReference type="PANTHER" id="PTHR33768:SF3">
    <property type="entry name" value="MIP11318P"/>
    <property type="match status" value="1"/>
</dbReference>
<accession>A0A7S0I2Z4</accession>
<dbReference type="EMBL" id="HBEO01035679">
    <property type="protein sequence ID" value="CAD8509434.1"/>
    <property type="molecule type" value="Transcribed_RNA"/>
</dbReference>
<gene>
    <name evidence="3" type="ORF">HPHI1048_LOCUS24192</name>
</gene>
<organism evidence="3">
    <name type="scientific">Hanusia phi</name>
    <dbReference type="NCBI Taxonomy" id="3032"/>
    <lineage>
        <taxon>Eukaryota</taxon>
        <taxon>Cryptophyceae</taxon>
        <taxon>Pyrenomonadales</taxon>
        <taxon>Geminigeraceae</taxon>
        <taxon>Hanusia</taxon>
    </lineage>
</organism>
<evidence type="ECO:0000256" key="2">
    <source>
        <dbReference type="SAM" id="MobiDB-lite"/>
    </source>
</evidence>
<dbReference type="PANTHER" id="PTHR33768">
    <property type="entry name" value="MIP11318P"/>
    <property type="match status" value="1"/>
</dbReference>
<dbReference type="InterPro" id="IPR029488">
    <property type="entry name" value="Hmw/CFAP97"/>
</dbReference>
<feature type="compositionally biased region" description="Acidic residues" evidence="2">
    <location>
        <begin position="253"/>
        <end position="265"/>
    </location>
</feature>
<dbReference type="InterPro" id="IPR038792">
    <property type="entry name" value="CFAP97D1/2"/>
</dbReference>
<dbReference type="Pfam" id="PF13879">
    <property type="entry name" value="Hmw_CFAP97"/>
    <property type="match status" value="1"/>
</dbReference>
<comment type="similarity">
    <text evidence="1">Belongs to the CFAP97 family.</text>
</comment>
<evidence type="ECO:0000313" key="3">
    <source>
        <dbReference type="EMBL" id="CAD8509434.1"/>
    </source>
</evidence>
<protein>
    <submittedName>
        <fullName evidence="3">Uncharacterized protein</fullName>
    </submittedName>
</protein>
<proteinExistence type="inferred from homology"/>
<name>A0A7S0I2Z4_9CRYP</name>
<reference evidence="3" key="1">
    <citation type="submission" date="2021-01" db="EMBL/GenBank/DDBJ databases">
        <authorList>
            <person name="Corre E."/>
            <person name="Pelletier E."/>
            <person name="Niang G."/>
            <person name="Scheremetjew M."/>
            <person name="Finn R."/>
            <person name="Kale V."/>
            <person name="Holt S."/>
            <person name="Cochrane G."/>
            <person name="Meng A."/>
            <person name="Brown T."/>
            <person name="Cohen L."/>
        </authorList>
    </citation>
    <scope>NUCLEOTIDE SEQUENCE</scope>
    <source>
        <strain evidence="3">CCMP325</strain>
    </source>
</reference>
<evidence type="ECO:0000256" key="1">
    <source>
        <dbReference type="ARBA" id="ARBA00008315"/>
    </source>
</evidence>
<feature type="region of interest" description="Disordered" evidence="2">
    <location>
        <begin position="210"/>
        <end position="265"/>
    </location>
</feature>
<sequence>MYAYRKAMPKLNKHLDDKWVKHCQKLHKQRLKQIKPAVDNKPPPKYVHLVQNLKKQQMDEERYSQIERDNYLLLDKMSYIMTHPQLLDEKYMGPPVTYGKSLNKEYRKRELMRITEENLQILRRIQHKEPHYSHLEWEEKARRDEEYLKNCAEYPIVLPAIKSARGSPKWRYTSRSNEPSFTKVTPAPLQVRVKGGGQTHQGQQEGEMDYLDNIDGPIQPNQEAFASEREELQSRGSSREAKVQQSMPKVEEVSEEAEETEETEE</sequence>
<feature type="compositionally biased region" description="Basic and acidic residues" evidence="2">
    <location>
        <begin position="226"/>
        <end position="242"/>
    </location>
</feature>
<dbReference type="AlphaFoldDB" id="A0A7S0I2Z4"/>